<keyword evidence="1" id="KW-0732">Signal</keyword>
<dbReference type="Pfam" id="PF02450">
    <property type="entry name" value="LCAT"/>
    <property type="match status" value="1"/>
</dbReference>
<keyword evidence="3" id="KW-1185">Reference proteome</keyword>
<sequence length="294" mass="31379">MPSRAARSAALSAVLSTALSATAVAAVATAAPASAAGALPVYFVHGIDWNHSRAGDARINCDSTWKNAISALRAKGWTTPMITWGYYAKDTRCTRKFKGDLNTRIQELGRQLAWDIHNHYGKSGKPVAVVGHSMGGLVIRAALEGTRRYGANKDWPDRLLVRYAVTYSTPHTGTSWGTSCLAVRGWEQCSDVRPNSGFLRWAGQNPQGSGGTEWTLVGASDDDMITTGSATGMRAKRKVKYAAGQGLEHSTVKNKGTGNTWKASRSNDFGKTWRSGTGAGPLLLLHRVLSGSSA</sequence>
<feature type="signal peptide" evidence="1">
    <location>
        <begin position="1"/>
        <end position="25"/>
    </location>
</feature>
<dbReference type="GO" id="GO:0016787">
    <property type="term" value="F:hydrolase activity"/>
    <property type="evidence" value="ECO:0007669"/>
    <property type="project" value="UniProtKB-KW"/>
</dbReference>
<dbReference type="InterPro" id="IPR003386">
    <property type="entry name" value="LACT/PDAT_acylTrfase"/>
</dbReference>
<keyword evidence="2" id="KW-0378">Hydrolase</keyword>
<organism evidence="2 3">
    <name type="scientific">Actinomadura namibiensis</name>
    <dbReference type="NCBI Taxonomy" id="182080"/>
    <lineage>
        <taxon>Bacteria</taxon>
        <taxon>Bacillati</taxon>
        <taxon>Actinomycetota</taxon>
        <taxon>Actinomycetes</taxon>
        <taxon>Streptosporangiales</taxon>
        <taxon>Thermomonosporaceae</taxon>
        <taxon>Actinomadura</taxon>
    </lineage>
</organism>
<dbReference type="AlphaFoldDB" id="A0A7W3LUX0"/>
<dbReference type="EMBL" id="JACJIA010000009">
    <property type="protein sequence ID" value="MBA8954690.1"/>
    <property type="molecule type" value="Genomic_DNA"/>
</dbReference>
<comment type="caution">
    <text evidence="2">The sequence shown here is derived from an EMBL/GenBank/DDBJ whole genome shotgun (WGS) entry which is preliminary data.</text>
</comment>
<dbReference type="InterPro" id="IPR029058">
    <property type="entry name" value="AB_hydrolase_fold"/>
</dbReference>
<dbReference type="GO" id="GO:0008374">
    <property type="term" value="F:O-acyltransferase activity"/>
    <property type="evidence" value="ECO:0007669"/>
    <property type="project" value="InterPro"/>
</dbReference>
<evidence type="ECO:0000256" key="1">
    <source>
        <dbReference type="SAM" id="SignalP"/>
    </source>
</evidence>
<evidence type="ECO:0000313" key="2">
    <source>
        <dbReference type="EMBL" id="MBA8954690.1"/>
    </source>
</evidence>
<dbReference type="Proteomes" id="UP000572680">
    <property type="component" value="Unassembled WGS sequence"/>
</dbReference>
<feature type="chain" id="PRO_5039268560" evidence="1">
    <location>
        <begin position="26"/>
        <end position="294"/>
    </location>
</feature>
<dbReference type="GO" id="GO:0006629">
    <property type="term" value="P:lipid metabolic process"/>
    <property type="evidence" value="ECO:0007669"/>
    <property type="project" value="InterPro"/>
</dbReference>
<accession>A0A7W3LUX0</accession>
<name>A0A7W3LUX0_ACTNM</name>
<protein>
    <submittedName>
        <fullName evidence="2">Triacylglycerol esterase/lipase EstA (Alpha/beta hydrolase family)</fullName>
    </submittedName>
</protein>
<dbReference type="Gene3D" id="3.40.50.1820">
    <property type="entry name" value="alpha/beta hydrolase"/>
    <property type="match status" value="1"/>
</dbReference>
<dbReference type="RefSeq" id="WP_182846723.1">
    <property type="nucleotide sequence ID" value="NZ_BAAALP010000077.1"/>
</dbReference>
<gene>
    <name evidence="2" type="ORF">HNR61_006347</name>
</gene>
<dbReference type="SUPFAM" id="SSF53474">
    <property type="entry name" value="alpha/beta-Hydrolases"/>
    <property type="match status" value="1"/>
</dbReference>
<reference evidence="2 3" key="1">
    <citation type="submission" date="2020-08" db="EMBL/GenBank/DDBJ databases">
        <title>Genomic Encyclopedia of Type Strains, Phase IV (KMG-IV): sequencing the most valuable type-strain genomes for metagenomic binning, comparative biology and taxonomic classification.</title>
        <authorList>
            <person name="Goeker M."/>
        </authorList>
    </citation>
    <scope>NUCLEOTIDE SEQUENCE [LARGE SCALE GENOMIC DNA]</scope>
    <source>
        <strain evidence="2 3">DSM 44197</strain>
    </source>
</reference>
<evidence type="ECO:0000313" key="3">
    <source>
        <dbReference type="Proteomes" id="UP000572680"/>
    </source>
</evidence>
<proteinExistence type="predicted"/>